<organism evidence="1 2">
    <name type="scientific">Amanita muscaria (strain Koide BX008)</name>
    <dbReference type="NCBI Taxonomy" id="946122"/>
    <lineage>
        <taxon>Eukaryota</taxon>
        <taxon>Fungi</taxon>
        <taxon>Dikarya</taxon>
        <taxon>Basidiomycota</taxon>
        <taxon>Agaricomycotina</taxon>
        <taxon>Agaricomycetes</taxon>
        <taxon>Agaricomycetidae</taxon>
        <taxon>Agaricales</taxon>
        <taxon>Pluteineae</taxon>
        <taxon>Amanitaceae</taxon>
        <taxon>Amanita</taxon>
    </lineage>
</organism>
<dbReference type="InParanoid" id="A0A0C2WIT0"/>
<dbReference type="HOGENOM" id="CLU_3086716_0_0_1"/>
<keyword evidence="2" id="KW-1185">Reference proteome</keyword>
<dbReference type="AlphaFoldDB" id="A0A0C2WIT0"/>
<gene>
    <name evidence="1" type="ORF">M378DRAFT_172594</name>
</gene>
<proteinExistence type="predicted"/>
<evidence type="ECO:0000313" key="2">
    <source>
        <dbReference type="Proteomes" id="UP000054549"/>
    </source>
</evidence>
<name>A0A0C2WIT0_AMAMK</name>
<sequence length="52" mass="5697">MMITPTTGHVGMKRKLRLLLVRCVVYVRLLKTTLGSLGVPLGDVSSPWPCSD</sequence>
<evidence type="ECO:0000313" key="1">
    <source>
        <dbReference type="EMBL" id="KIL56556.1"/>
    </source>
</evidence>
<protein>
    <submittedName>
        <fullName evidence="1">Uncharacterized protein</fullName>
    </submittedName>
</protein>
<dbReference type="Proteomes" id="UP000054549">
    <property type="component" value="Unassembled WGS sequence"/>
</dbReference>
<dbReference type="EMBL" id="KN818415">
    <property type="protein sequence ID" value="KIL56556.1"/>
    <property type="molecule type" value="Genomic_DNA"/>
</dbReference>
<reference evidence="1 2" key="1">
    <citation type="submission" date="2014-04" db="EMBL/GenBank/DDBJ databases">
        <title>Evolutionary Origins and Diversification of the Mycorrhizal Mutualists.</title>
        <authorList>
            <consortium name="DOE Joint Genome Institute"/>
            <consortium name="Mycorrhizal Genomics Consortium"/>
            <person name="Kohler A."/>
            <person name="Kuo A."/>
            <person name="Nagy L.G."/>
            <person name="Floudas D."/>
            <person name="Copeland A."/>
            <person name="Barry K.W."/>
            <person name="Cichocki N."/>
            <person name="Veneault-Fourrey C."/>
            <person name="LaButti K."/>
            <person name="Lindquist E.A."/>
            <person name="Lipzen A."/>
            <person name="Lundell T."/>
            <person name="Morin E."/>
            <person name="Murat C."/>
            <person name="Riley R."/>
            <person name="Ohm R."/>
            <person name="Sun H."/>
            <person name="Tunlid A."/>
            <person name="Henrissat B."/>
            <person name="Grigoriev I.V."/>
            <person name="Hibbett D.S."/>
            <person name="Martin F."/>
        </authorList>
    </citation>
    <scope>NUCLEOTIDE SEQUENCE [LARGE SCALE GENOMIC DNA]</scope>
    <source>
        <strain evidence="1 2">Koide BX008</strain>
    </source>
</reference>
<accession>A0A0C2WIT0</accession>